<dbReference type="EMBL" id="VSZY01000022">
    <property type="protein sequence ID" value="MCU9969709.1"/>
    <property type="molecule type" value="Genomic_DNA"/>
</dbReference>
<sequence length="73" mass="7804">MTTEEETNTELIEPNGNESTPSEEVQLPIVPVESDATPSPPAETIEAQELPAPKAASFDLSLPILEVLTDPTM</sequence>
<dbReference type="AlphaFoldDB" id="A0A2X1U608"/>
<feature type="region of interest" description="Disordered" evidence="1">
    <location>
        <begin position="1"/>
        <end position="56"/>
    </location>
</feature>
<protein>
    <submittedName>
        <fullName evidence="3">Acetyl-CoA carboxylase</fullName>
    </submittedName>
</protein>
<dbReference type="RefSeq" id="WP_004007600.1">
    <property type="nucleotide sequence ID" value="NZ_CAMXYF010000005.1"/>
</dbReference>
<evidence type="ECO:0000256" key="1">
    <source>
        <dbReference type="SAM" id="MobiDB-lite"/>
    </source>
</evidence>
<evidence type="ECO:0000313" key="3">
    <source>
        <dbReference type="EMBL" id="NMW93278.1"/>
    </source>
</evidence>
<dbReference type="OrthoDB" id="3267656at2"/>
<organism evidence="3 4">
    <name type="scientific">Mobiluncus mulieris</name>
    <dbReference type="NCBI Taxonomy" id="2052"/>
    <lineage>
        <taxon>Bacteria</taxon>
        <taxon>Bacillati</taxon>
        <taxon>Actinomycetota</taxon>
        <taxon>Actinomycetes</taxon>
        <taxon>Actinomycetales</taxon>
        <taxon>Actinomycetaceae</taxon>
        <taxon>Mobiluncus</taxon>
    </lineage>
</organism>
<accession>A0A2X1U608</accession>
<reference evidence="2 5" key="1">
    <citation type="submission" date="2019-08" db="EMBL/GenBank/DDBJ databases">
        <title>Comparison of rpoB and gyrB Sequences from Mobiluncus Species and Development of a Multiplex PCR Method for Clinical Detection of Mobiluncus curtisii and Mobiluncus mulieris.</title>
        <authorList>
            <person name="Yang L."/>
            <person name="Shen Y."/>
            <person name="Xu G."/>
            <person name="Shu L.-B."/>
            <person name="Hu J."/>
            <person name="Zhang R."/>
            <person name="Wang Y."/>
            <person name="Zhou H.-W."/>
            <person name="Zhang X."/>
        </authorList>
    </citation>
    <scope>NUCLEOTIDE SEQUENCE [LARGE SCALE GENOMIC DNA]</scope>
    <source>
        <strain evidence="2 5">M26</strain>
    </source>
</reference>
<name>A0A2X1U608_9ACTO</name>
<evidence type="ECO:0000313" key="5">
    <source>
        <dbReference type="Proteomes" id="UP001209486"/>
    </source>
</evidence>
<proteinExistence type="predicted"/>
<gene>
    <name evidence="2" type="ORF">FYZ43_10020</name>
    <name evidence="3" type="ORF">HHJ74_06140</name>
</gene>
<comment type="caution">
    <text evidence="3">The sequence shown here is derived from an EMBL/GenBank/DDBJ whole genome shotgun (WGS) entry which is preliminary data.</text>
</comment>
<dbReference type="Proteomes" id="UP001209486">
    <property type="component" value="Unassembled WGS sequence"/>
</dbReference>
<reference evidence="3 4" key="2">
    <citation type="submission" date="2020-04" db="EMBL/GenBank/DDBJ databases">
        <title>Antimicrobial susceptibility and clonality of vaginal-derived multi-drug resistant Mobiluncus isolates in China.</title>
        <authorList>
            <person name="Zhang X."/>
        </authorList>
    </citation>
    <scope>NUCLEOTIDE SEQUENCE [LARGE SCALE GENOMIC DNA]</scope>
    <source>
        <strain evidence="3 4">7</strain>
    </source>
</reference>
<evidence type="ECO:0000313" key="2">
    <source>
        <dbReference type="EMBL" id="MCU9969709.1"/>
    </source>
</evidence>
<dbReference type="EMBL" id="JABCUV010000006">
    <property type="protein sequence ID" value="NMW93278.1"/>
    <property type="molecule type" value="Genomic_DNA"/>
</dbReference>
<evidence type="ECO:0000313" key="4">
    <source>
        <dbReference type="Proteomes" id="UP000582487"/>
    </source>
</evidence>
<dbReference type="Proteomes" id="UP000582487">
    <property type="component" value="Unassembled WGS sequence"/>
</dbReference>